<dbReference type="Gene3D" id="2.170.16.10">
    <property type="entry name" value="Hedgehog/Intein (Hint) domain"/>
    <property type="match status" value="1"/>
</dbReference>
<gene>
    <name evidence="2" type="ORF">PFRI_02570</name>
</gene>
<sequence>MPDPVISEIKYLGGGPLDYLEVRVPDDYPDPGNLRLVIYDLSHNGSTTASPASSDIYTVTSGLLYTEDVDLDGNDDDGVLHYTFGSSEDGTNIRLHANDAVGLYNVVTGETYGLYNWSNTNYTVSTNSGDPFAGETATLLDNTGQVNGSSSLERQQDGSYTLQTTPSAGASYICFTSGTQIMTPTGERAVEKLCIGDEVITKDLGAQKIRWIGSRQLGGLELATISNQPITIKAHAFGQGVPRRDTKLSQNHTILNDHWKASMYFGEDEILTPAKSLIGADYAFHSSERAVTYYHILLDQHSLVLANGMWAESLYLGSECMEMLSPRNRLEVFDAFPNVWANLGAYGRTARQQVRVREARLLM</sequence>
<dbReference type="RefSeq" id="WP_084649552.1">
    <property type="nucleotide sequence ID" value="NZ_MLCB01000021.1"/>
</dbReference>
<dbReference type="STRING" id="696762.PFRI_02570"/>
<dbReference type="AlphaFoldDB" id="A0A1L9P203"/>
<name>A0A1L9P203_9RHOB</name>
<evidence type="ECO:0000313" key="3">
    <source>
        <dbReference type="Proteomes" id="UP000184514"/>
    </source>
</evidence>
<dbReference type="OrthoDB" id="7742354at2"/>
<reference evidence="2 3" key="1">
    <citation type="submission" date="2016-10" db="EMBL/GenBank/DDBJ databases">
        <title>Genome sequence of Planktotalea frisia SH6-1.</title>
        <authorList>
            <person name="Poehlein A."/>
            <person name="Bakenhus I."/>
            <person name="Voget S."/>
            <person name="Brinkhoff T."/>
            <person name="Simon M."/>
        </authorList>
    </citation>
    <scope>NUCLEOTIDE SEQUENCE [LARGE SCALE GENOMIC DNA]</scope>
    <source>
        <strain evidence="2 3">SH6-1</strain>
    </source>
</reference>
<evidence type="ECO:0000259" key="1">
    <source>
        <dbReference type="Pfam" id="PF13403"/>
    </source>
</evidence>
<keyword evidence="3" id="KW-1185">Reference proteome</keyword>
<dbReference type="Pfam" id="PF13403">
    <property type="entry name" value="Hint_2"/>
    <property type="match status" value="1"/>
</dbReference>
<dbReference type="InterPro" id="IPR036844">
    <property type="entry name" value="Hint_dom_sf"/>
</dbReference>
<accession>A0A1L9P203</accession>
<organism evidence="2 3">
    <name type="scientific">Planktotalea frisia</name>
    <dbReference type="NCBI Taxonomy" id="696762"/>
    <lineage>
        <taxon>Bacteria</taxon>
        <taxon>Pseudomonadati</taxon>
        <taxon>Pseudomonadota</taxon>
        <taxon>Alphaproteobacteria</taxon>
        <taxon>Rhodobacterales</taxon>
        <taxon>Paracoccaceae</taxon>
        <taxon>Planktotalea</taxon>
    </lineage>
</organism>
<dbReference type="InterPro" id="IPR028992">
    <property type="entry name" value="Hedgehog/Intein_dom"/>
</dbReference>
<proteinExistence type="predicted"/>
<dbReference type="EMBL" id="MLCB01000021">
    <property type="protein sequence ID" value="OJI95463.1"/>
    <property type="molecule type" value="Genomic_DNA"/>
</dbReference>
<protein>
    <recommendedName>
        <fullName evidence="1">Hedgehog/Intein (Hint) domain-containing protein</fullName>
    </recommendedName>
</protein>
<dbReference type="SUPFAM" id="SSF51294">
    <property type="entry name" value="Hedgehog/intein (Hint) domain"/>
    <property type="match status" value="1"/>
</dbReference>
<feature type="domain" description="Hedgehog/Intein (Hint)" evidence="1">
    <location>
        <begin position="173"/>
        <end position="317"/>
    </location>
</feature>
<dbReference type="Proteomes" id="UP000184514">
    <property type="component" value="Unassembled WGS sequence"/>
</dbReference>
<evidence type="ECO:0000313" key="2">
    <source>
        <dbReference type="EMBL" id="OJI95463.1"/>
    </source>
</evidence>
<comment type="caution">
    <text evidence="2">The sequence shown here is derived from an EMBL/GenBank/DDBJ whole genome shotgun (WGS) entry which is preliminary data.</text>
</comment>